<dbReference type="EMBL" id="CP011805">
    <property type="protein sequence ID" value="AKM08485.1"/>
    <property type="molecule type" value="Genomic_DNA"/>
</dbReference>
<reference evidence="4 5" key="1">
    <citation type="submission" date="2015-06" db="EMBL/GenBank/DDBJ databases">
        <authorList>
            <person name="Kim K.M."/>
        </authorList>
    </citation>
    <scope>NUCLEOTIDE SEQUENCE [LARGE SCALE GENOMIC DNA]</scope>
    <source>
        <strain evidence="4 5">KCTC 22370</strain>
    </source>
</reference>
<dbReference type="PATRIC" id="fig|543877.4.peg.2463"/>
<dbReference type="AlphaFoldDB" id="A0A0G3XA87"/>
<accession>A0A0G3XA87</accession>
<dbReference type="Pfam" id="PF00106">
    <property type="entry name" value="adh_short"/>
    <property type="match status" value="1"/>
</dbReference>
<dbReference type="PIRSF" id="PIRSF000126">
    <property type="entry name" value="11-beta-HSD1"/>
    <property type="match status" value="1"/>
</dbReference>
<evidence type="ECO:0000259" key="3">
    <source>
        <dbReference type="SMART" id="SM00822"/>
    </source>
</evidence>
<dbReference type="KEGG" id="amx:AM2010_2429"/>
<dbReference type="PRINTS" id="PR00081">
    <property type="entry name" value="GDHRDH"/>
</dbReference>
<dbReference type="OrthoDB" id="7500984at2"/>
<dbReference type="InterPro" id="IPR057326">
    <property type="entry name" value="KR_dom"/>
</dbReference>
<dbReference type="CDD" id="cd05233">
    <property type="entry name" value="SDR_c"/>
    <property type="match status" value="1"/>
</dbReference>
<dbReference type="Gene3D" id="3.40.50.720">
    <property type="entry name" value="NAD(P)-binding Rossmann-like Domain"/>
    <property type="match status" value="1"/>
</dbReference>
<dbReference type="SUPFAM" id="SSF51735">
    <property type="entry name" value="NAD(P)-binding Rossmann-fold domains"/>
    <property type="match status" value="1"/>
</dbReference>
<dbReference type="Proteomes" id="UP000037643">
    <property type="component" value="Chromosome"/>
</dbReference>
<dbReference type="InterPro" id="IPR036291">
    <property type="entry name" value="NAD(P)-bd_dom_sf"/>
</dbReference>
<feature type="domain" description="Ketoreductase" evidence="3">
    <location>
        <begin position="9"/>
        <end position="189"/>
    </location>
</feature>
<sequence length="261" mass="26638">MASRQLKDAHALVTGGGSGIGAAIARALAAEGARLTLVGRTRGPLEETANALRTGYGADVHVAIADVSDREAVDTACAAARAQHGPIGILINNAGIAPSAPFASVTAEAWRKTIGVNLDALFHCTQSALPDLLAAPAGRIVTVASTAGVKGYAYTAPYVASKHGAIGLTRALAAEYARTALTVNAVCPGFSDTGIVDTAVARIQTATGRSADQAKAELTRFNPQRRLIEPAEVAEAVAWLCRPSSRSITGQTIMVAGGEVM</sequence>
<keyword evidence="5" id="KW-1185">Reference proteome</keyword>
<gene>
    <name evidence="4" type="ORF">AM2010_2429</name>
</gene>
<dbReference type="FunFam" id="3.40.50.720:FF:000084">
    <property type="entry name" value="Short-chain dehydrogenase reductase"/>
    <property type="match status" value="1"/>
</dbReference>
<dbReference type="GO" id="GO:0032787">
    <property type="term" value="P:monocarboxylic acid metabolic process"/>
    <property type="evidence" value="ECO:0007669"/>
    <property type="project" value="UniProtKB-ARBA"/>
</dbReference>
<evidence type="ECO:0000256" key="1">
    <source>
        <dbReference type="ARBA" id="ARBA00006484"/>
    </source>
</evidence>
<dbReference type="PRINTS" id="PR00080">
    <property type="entry name" value="SDRFAMILY"/>
</dbReference>
<dbReference type="InterPro" id="IPR050259">
    <property type="entry name" value="SDR"/>
</dbReference>
<dbReference type="PROSITE" id="PS00061">
    <property type="entry name" value="ADH_SHORT"/>
    <property type="match status" value="1"/>
</dbReference>
<dbReference type="SMART" id="SM00822">
    <property type="entry name" value="PKS_KR"/>
    <property type="match status" value="1"/>
</dbReference>
<dbReference type="InterPro" id="IPR020904">
    <property type="entry name" value="Sc_DH/Rdtase_CS"/>
</dbReference>
<dbReference type="InterPro" id="IPR002347">
    <property type="entry name" value="SDR_fam"/>
</dbReference>
<comment type="similarity">
    <text evidence="1 2">Belongs to the short-chain dehydrogenases/reductases (SDR) family.</text>
</comment>
<dbReference type="PANTHER" id="PTHR42879">
    <property type="entry name" value="3-OXOACYL-(ACYL-CARRIER-PROTEIN) REDUCTASE"/>
    <property type="match status" value="1"/>
</dbReference>
<evidence type="ECO:0000313" key="5">
    <source>
        <dbReference type="Proteomes" id="UP000037643"/>
    </source>
</evidence>
<dbReference type="STRING" id="543877.AM2010_2429"/>
<name>A0A0G3XA87_9SPHN</name>
<protein>
    <submittedName>
        <fullName evidence="4">3-hydroxyacyl-CoA dehydrogenase</fullName>
    </submittedName>
</protein>
<dbReference type="RefSeq" id="WP_047807305.1">
    <property type="nucleotide sequence ID" value="NZ_CP011805.1"/>
</dbReference>
<proteinExistence type="inferred from homology"/>
<evidence type="ECO:0000313" key="4">
    <source>
        <dbReference type="EMBL" id="AKM08485.1"/>
    </source>
</evidence>
<dbReference type="PANTHER" id="PTHR42879:SF2">
    <property type="entry name" value="3-OXOACYL-[ACYL-CARRIER-PROTEIN] REDUCTASE FABG"/>
    <property type="match status" value="1"/>
</dbReference>
<organism evidence="4 5">
    <name type="scientific">Pelagerythrobacter marensis</name>
    <dbReference type="NCBI Taxonomy" id="543877"/>
    <lineage>
        <taxon>Bacteria</taxon>
        <taxon>Pseudomonadati</taxon>
        <taxon>Pseudomonadota</taxon>
        <taxon>Alphaproteobacteria</taxon>
        <taxon>Sphingomonadales</taxon>
        <taxon>Erythrobacteraceae</taxon>
        <taxon>Pelagerythrobacter</taxon>
    </lineage>
</organism>
<evidence type="ECO:0000256" key="2">
    <source>
        <dbReference type="RuleBase" id="RU000363"/>
    </source>
</evidence>